<keyword evidence="5" id="KW-0653">Protein transport</keyword>
<evidence type="ECO:0000256" key="4">
    <source>
        <dbReference type="ARBA" id="ARBA00022448"/>
    </source>
</evidence>
<evidence type="ECO:0000313" key="9">
    <source>
        <dbReference type="EMBL" id="RKO85821.1"/>
    </source>
</evidence>
<dbReference type="GO" id="GO:0017119">
    <property type="term" value="C:Golgi transport complex"/>
    <property type="evidence" value="ECO:0007669"/>
    <property type="project" value="InterPro"/>
</dbReference>
<reference evidence="10" key="1">
    <citation type="journal article" date="2018" name="Nat. Microbiol.">
        <title>Leveraging single-cell genomics to expand the fungal tree of life.</title>
        <authorList>
            <person name="Ahrendt S.R."/>
            <person name="Quandt C.A."/>
            <person name="Ciobanu D."/>
            <person name="Clum A."/>
            <person name="Salamov A."/>
            <person name="Andreopoulos B."/>
            <person name="Cheng J.F."/>
            <person name="Woyke T."/>
            <person name="Pelin A."/>
            <person name="Henrissat B."/>
            <person name="Reynolds N.K."/>
            <person name="Benny G.L."/>
            <person name="Smith M.E."/>
            <person name="James T.Y."/>
            <person name="Grigoriev I.V."/>
        </authorList>
    </citation>
    <scope>NUCLEOTIDE SEQUENCE [LARGE SCALE GENOMIC DNA]</scope>
</reference>
<keyword evidence="10" id="KW-1185">Reference proteome</keyword>
<dbReference type="AlphaFoldDB" id="A0A4P9W0Y0"/>
<feature type="non-terminal residue" evidence="9">
    <location>
        <position position="209"/>
    </location>
</feature>
<evidence type="ECO:0000256" key="3">
    <source>
        <dbReference type="ARBA" id="ARBA00020984"/>
    </source>
</evidence>
<dbReference type="Proteomes" id="UP000269721">
    <property type="component" value="Unassembled WGS sequence"/>
</dbReference>
<keyword evidence="7" id="KW-0472">Membrane</keyword>
<evidence type="ECO:0000256" key="7">
    <source>
        <dbReference type="ARBA" id="ARBA00023136"/>
    </source>
</evidence>
<organism evidence="9 10">
    <name type="scientific">Blyttiomyces helicus</name>
    <dbReference type="NCBI Taxonomy" id="388810"/>
    <lineage>
        <taxon>Eukaryota</taxon>
        <taxon>Fungi</taxon>
        <taxon>Fungi incertae sedis</taxon>
        <taxon>Chytridiomycota</taxon>
        <taxon>Chytridiomycota incertae sedis</taxon>
        <taxon>Chytridiomycetes</taxon>
        <taxon>Chytridiomycetes incertae sedis</taxon>
        <taxon>Blyttiomyces</taxon>
    </lineage>
</organism>
<comment type="similarity">
    <text evidence="2">Belongs to the COG7 family.</text>
</comment>
<gene>
    <name evidence="9" type="ORF">BDK51DRAFT_15868</name>
</gene>
<name>A0A4P9W0Y0_9FUNG</name>
<evidence type="ECO:0000256" key="8">
    <source>
        <dbReference type="ARBA" id="ARBA00031345"/>
    </source>
</evidence>
<sequence>MYDFSLIRKDAHSVRDAVPRANAEISTTAGEHSPSAVAFRGLMRLDSVRARMESTRVALKEAENWSTLAAELEAIFAVRDYDRAAERLQEAARSLVLLSQAPDHDDRRALLGKLRNQLEAAVSPQIMAALTERDAEAVARFRGIFEKMGRGAEFAGYYNRSRAAPLARLWGKFDEEDALRAPEDPATPGRRFVEWLPSFYEEAFLVLNK</sequence>
<dbReference type="OrthoDB" id="249612at2759"/>
<dbReference type="GO" id="GO:0006890">
    <property type="term" value="P:retrograde vesicle-mediated transport, Golgi to endoplasmic reticulum"/>
    <property type="evidence" value="ECO:0007669"/>
    <property type="project" value="TreeGrafter"/>
</dbReference>
<dbReference type="PANTHER" id="PTHR21443">
    <property type="entry name" value="CONSERVED OLIGOMERIC GOLGI COMPLEX COMPONENT 7"/>
    <property type="match status" value="1"/>
</dbReference>
<evidence type="ECO:0000256" key="5">
    <source>
        <dbReference type="ARBA" id="ARBA00022927"/>
    </source>
</evidence>
<accession>A0A4P9W0Y0</accession>
<evidence type="ECO:0000256" key="1">
    <source>
        <dbReference type="ARBA" id="ARBA00004395"/>
    </source>
</evidence>
<evidence type="ECO:0000256" key="6">
    <source>
        <dbReference type="ARBA" id="ARBA00023034"/>
    </source>
</evidence>
<dbReference type="GO" id="GO:0006886">
    <property type="term" value="P:intracellular protein transport"/>
    <property type="evidence" value="ECO:0007669"/>
    <property type="project" value="InterPro"/>
</dbReference>
<protein>
    <recommendedName>
        <fullName evidence="3">Conserved oligomeric Golgi complex subunit 7</fullName>
    </recommendedName>
    <alternativeName>
        <fullName evidence="8">Component of oligomeric Golgi complex 7</fullName>
    </alternativeName>
</protein>
<dbReference type="Pfam" id="PF10191">
    <property type="entry name" value="COG7"/>
    <property type="match status" value="1"/>
</dbReference>
<evidence type="ECO:0000313" key="10">
    <source>
        <dbReference type="Proteomes" id="UP000269721"/>
    </source>
</evidence>
<comment type="subcellular location">
    <subcellularLocation>
        <location evidence="1">Golgi apparatus membrane</location>
        <topology evidence="1">Peripheral membrane protein</topology>
    </subcellularLocation>
</comment>
<dbReference type="GO" id="GO:0007030">
    <property type="term" value="P:Golgi organization"/>
    <property type="evidence" value="ECO:0007669"/>
    <property type="project" value="TreeGrafter"/>
</dbReference>
<keyword evidence="6" id="KW-0333">Golgi apparatus</keyword>
<dbReference type="PANTHER" id="PTHR21443:SF0">
    <property type="entry name" value="CONSERVED OLIGOMERIC GOLGI COMPLEX SUBUNIT 7"/>
    <property type="match status" value="1"/>
</dbReference>
<dbReference type="GO" id="GO:0000139">
    <property type="term" value="C:Golgi membrane"/>
    <property type="evidence" value="ECO:0007669"/>
    <property type="project" value="UniProtKB-SubCell"/>
</dbReference>
<evidence type="ECO:0000256" key="2">
    <source>
        <dbReference type="ARBA" id="ARBA00005831"/>
    </source>
</evidence>
<dbReference type="EMBL" id="KZ998713">
    <property type="protein sequence ID" value="RKO85821.1"/>
    <property type="molecule type" value="Genomic_DNA"/>
</dbReference>
<dbReference type="InterPro" id="IPR019335">
    <property type="entry name" value="COG7"/>
</dbReference>
<proteinExistence type="inferred from homology"/>
<keyword evidence="4" id="KW-0813">Transport</keyword>